<dbReference type="OrthoDB" id="7813579at2759"/>
<accession>A0A0L0CC99</accession>
<feature type="chain" id="PRO_5005535859" evidence="1">
    <location>
        <begin position="22"/>
        <end position="75"/>
    </location>
</feature>
<evidence type="ECO:0000313" key="2">
    <source>
        <dbReference type="EMBL" id="KNC29079.1"/>
    </source>
</evidence>
<dbReference type="Proteomes" id="UP000037069">
    <property type="component" value="Unassembled WGS sequence"/>
</dbReference>
<evidence type="ECO:0000313" key="3">
    <source>
        <dbReference type="Proteomes" id="UP000037069"/>
    </source>
</evidence>
<protein>
    <submittedName>
        <fullName evidence="2">Uncharacterized protein</fullName>
    </submittedName>
</protein>
<proteinExistence type="predicted"/>
<gene>
    <name evidence="2" type="ORF">FF38_05521</name>
</gene>
<reference evidence="2 3" key="1">
    <citation type="journal article" date="2015" name="Nat. Commun.">
        <title>Lucilia cuprina genome unlocks parasitic fly biology to underpin future interventions.</title>
        <authorList>
            <person name="Anstead C.A."/>
            <person name="Korhonen P.K."/>
            <person name="Young N.D."/>
            <person name="Hall R.S."/>
            <person name="Jex A.R."/>
            <person name="Murali S.C."/>
            <person name="Hughes D.S."/>
            <person name="Lee S.F."/>
            <person name="Perry T."/>
            <person name="Stroehlein A.J."/>
            <person name="Ansell B.R."/>
            <person name="Breugelmans B."/>
            <person name="Hofmann A."/>
            <person name="Qu J."/>
            <person name="Dugan S."/>
            <person name="Lee S.L."/>
            <person name="Chao H."/>
            <person name="Dinh H."/>
            <person name="Han Y."/>
            <person name="Doddapaneni H.V."/>
            <person name="Worley K.C."/>
            <person name="Muzny D.M."/>
            <person name="Ioannidis P."/>
            <person name="Waterhouse R.M."/>
            <person name="Zdobnov E.M."/>
            <person name="James P.J."/>
            <person name="Bagnall N.H."/>
            <person name="Kotze A.C."/>
            <person name="Gibbs R.A."/>
            <person name="Richards S."/>
            <person name="Batterham P."/>
            <person name="Gasser R.B."/>
        </authorList>
    </citation>
    <scope>NUCLEOTIDE SEQUENCE [LARGE SCALE GENOMIC DNA]</scope>
    <source>
        <strain evidence="2 3">LS</strain>
        <tissue evidence="2">Full body</tissue>
    </source>
</reference>
<dbReference type="EMBL" id="JRES01000699">
    <property type="protein sequence ID" value="KNC29079.1"/>
    <property type="molecule type" value="Genomic_DNA"/>
</dbReference>
<feature type="signal peptide" evidence="1">
    <location>
        <begin position="1"/>
        <end position="21"/>
    </location>
</feature>
<comment type="caution">
    <text evidence="2">The sequence shown here is derived from an EMBL/GenBank/DDBJ whole genome shotgun (WGS) entry which is preliminary data.</text>
</comment>
<dbReference type="AlphaFoldDB" id="A0A0L0CC99"/>
<dbReference type="OMA" id="FPPKYQT"/>
<sequence length="75" mass="8523">MKLTVFFGLMVLFAIIFSAEAGRKYQFIPAKCVEHDTQKQVDGPLKICTFPPKHKPVPQEDINAVIKHIQTLQLD</sequence>
<evidence type="ECO:0000256" key="1">
    <source>
        <dbReference type="SAM" id="SignalP"/>
    </source>
</evidence>
<keyword evidence="3" id="KW-1185">Reference proteome</keyword>
<organism evidence="2 3">
    <name type="scientific">Lucilia cuprina</name>
    <name type="common">Green bottle fly</name>
    <name type="synonym">Australian sheep blowfly</name>
    <dbReference type="NCBI Taxonomy" id="7375"/>
    <lineage>
        <taxon>Eukaryota</taxon>
        <taxon>Metazoa</taxon>
        <taxon>Ecdysozoa</taxon>
        <taxon>Arthropoda</taxon>
        <taxon>Hexapoda</taxon>
        <taxon>Insecta</taxon>
        <taxon>Pterygota</taxon>
        <taxon>Neoptera</taxon>
        <taxon>Endopterygota</taxon>
        <taxon>Diptera</taxon>
        <taxon>Brachycera</taxon>
        <taxon>Muscomorpha</taxon>
        <taxon>Oestroidea</taxon>
        <taxon>Calliphoridae</taxon>
        <taxon>Luciliinae</taxon>
        <taxon>Lucilia</taxon>
    </lineage>
</organism>
<keyword evidence="1" id="KW-0732">Signal</keyword>
<name>A0A0L0CC99_LUCCU</name>